<keyword evidence="3 8" id="KW-0819">tRNA processing</keyword>
<dbReference type="InterPro" id="IPR002125">
    <property type="entry name" value="CMP_dCMP_dom"/>
</dbReference>
<feature type="binding site" evidence="8">
    <location>
        <position position="59"/>
    </location>
    <ligand>
        <name>Zn(2+)</name>
        <dbReference type="ChEBI" id="CHEBI:29105"/>
        <note>catalytic</note>
    </ligand>
</feature>
<evidence type="ECO:0000256" key="3">
    <source>
        <dbReference type="ARBA" id="ARBA00022694"/>
    </source>
</evidence>
<dbReference type="InterPro" id="IPR016193">
    <property type="entry name" value="Cytidine_deaminase-like"/>
</dbReference>
<dbReference type="SUPFAM" id="SSF53927">
    <property type="entry name" value="Cytidine deaminase-like"/>
    <property type="match status" value="1"/>
</dbReference>
<gene>
    <name evidence="8" type="primary">tadA</name>
    <name evidence="10" type="ORF">D9V34_15990</name>
</gene>
<comment type="subunit">
    <text evidence="2 8">Homodimer.</text>
</comment>
<evidence type="ECO:0000256" key="1">
    <source>
        <dbReference type="ARBA" id="ARBA00010669"/>
    </source>
</evidence>
<dbReference type="Pfam" id="PF00383">
    <property type="entry name" value="dCMP_cyt_deam_1"/>
    <property type="match status" value="1"/>
</dbReference>
<keyword evidence="4 8" id="KW-0479">Metal-binding</keyword>
<feature type="binding site" evidence="8">
    <location>
        <position position="89"/>
    </location>
    <ligand>
        <name>Zn(2+)</name>
        <dbReference type="ChEBI" id="CHEBI:29105"/>
        <note>catalytic</note>
    </ligand>
</feature>
<comment type="cofactor">
    <cofactor evidence="8">
        <name>Zn(2+)</name>
        <dbReference type="ChEBI" id="CHEBI:29105"/>
    </cofactor>
    <text evidence="8">Binds 1 zinc ion per subunit.</text>
</comment>
<evidence type="ECO:0000313" key="10">
    <source>
        <dbReference type="EMBL" id="RLP79294.1"/>
    </source>
</evidence>
<dbReference type="NCBIfam" id="NF008113">
    <property type="entry name" value="PRK10860.1"/>
    <property type="match status" value="1"/>
</dbReference>
<dbReference type="InterPro" id="IPR016192">
    <property type="entry name" value="APOBEC/CMP_deaminase_Zn-bd"/>
</dbReference>
<evidence type="ECO:0000256" key="4">
    <source>
        <dbReference type="ARBA" id="ARBA00022723"/>
    </source>
</evidence>
<feature type="active site" description="Proton donor" evidence="8">
    <location>
        <position position="61"/>
    </location>
</feature>
<dbReference type="HAMAP" id="MF_00972">
    <property type="entry name" value="tRNA_aden_deaminase"/>
    <property type="match status" value="1"/>
</dbReference>
<organism evidence="10 11">
    <name type="scientific">Mycetocola lacteus</name>
    <dbReference type="NCBI Taxonomy" id="76637"/>
    <lineage>
        <taxon>Bacteria</taxon>
        <taxon>Bacillati</taxon>
        <taxon>Actinomycetota</taxon>
        <taxon>Actinomycetes</taxon>
        <taxon>Micrococcales</taxon>
        <taxon>Microbacteriaceae</taxon>
        <taxon>Mycetocola</taxon>
    </lineage>
</organism>
<evidence type="ECO:0000256" key="2">
    <source>
        <dbReference type="ARBA" id="ARBA00011738"/>
    </source>
</evidence>
<sequence length="161" mass="17139">MVMSVGAEDERWMGLALDQARLTAESADVPVGAILVDSAGTVVATGFNLKEARHDPTAHAEIEAIRAATAARGDWQLRDLTLVVTLEPCIMCAGAILAARIPRVVFGAWEDKAGAAGSAFDLLRDRRLAHRAEVVGGVREAECAAILVEFFRETLASPTEL</sequence>
<dbReference type="EMBL" id="RCUY01000015">
    <property type="protein sequence ID" value="RLP79294.1"/>
    <property type="molecule type" value="Genomic_DNA"/>
</dbReference>
<keyword evidence="5 8" id="KW-0378">Hydrolase</keyword>
<dbReference type="PANTHER" id="PTHR11079:SF202">
    <property type="entry name" value="TRNA-SPECIFIC ADENOSINE DEAMINASE"/>
    <property type="match status" value="1"/>
</dbReference>
<evidence type="ECO:0000256" key="8">
    <source>
        <dbReference type="HAMAP-Rule" id="MF_00972"/>
    </source>
</evidence>
<dbReference type="EC" id="3.5.4.33" evidence="8"/>
<dbReference type="PANTHER" id="PTHR11079">
    <property type="entry name" value="CYTOSINE DEAMINASE FAMILY MEMBER"/>
    <property type="match status" value="1"/>
</dbReference>
<keyword evidence="6 8" id="KW-0862">Zinc</keyword>
<evidence type="ECO:0000259" key="9">
    <source>
        <dbReference type="PROSITE" id="PS51747"/>
    </source>
</evidence>
<dbReference type="GO" id="GO:0002100">
    <property type="term" value="P:tRNA wobble adenosine to inosine editing"/>
    <property type="evidence" value="ECO:0007669"/>
    <property type="project" value="UniProtKB-UniRule"/>
</dbReference>
<dbReference type="OrthoDB" id="9802676at2"/>
<dbReference type="InterPro" id="IPR028883">
    <property type="entry name" value="tRNA_aden_deaminase"/>
</dbReference>
<accession>A0A3L7AGY4</accession>
<feature type="binding site" evidence="8">
    <location>
        <position position="92"/>
    </location>
    <ligand>
        <name>Zn(2+)</name>
        <dbReference type="ChEBI" id="CHEBI:29105"/>
        <note>catalytic</note>
    </ligand>
</feature>
<dbReference type="Gene3D" id="3.40.140.10">
    <property type="entry name" value="Cytidine Deaminase, domain 2"/>
    <property type="match status" value="1"/>
</dbReference>
<dbReference type="PROSITE" id="PS51747">
    <property type="entry name" value="CYT_DCMP_DEAMINASES_2"/>
    <property type="match status" value="1"/>
</dbReference>
<evidence type="ECO:0000256" key="5">
    <source>
        <dbReference type="ARBA" id="ARBA00022801"/>
    </source>
</evidence>
<dbReference type="FunFam" id="3.40.140.10:FF:000005">
    <property type="entry name" value="tRNA-specific adenosine deaminase"/>
    <property type="match status" value="1"/>
</dbReference>
<keyword evidence="11" id="KW-1185">Reference proteome</keyword>
<comment type="function">
    <text evidence="8">Catalyzes the deamination of adenosine to inosine at the wobble position 34 of tRNA(Arg2).</text>
</comment>
<name>A0A3L7AGY4_9MICO</name>
<dbReference type="Proteomes" id="UP000269438">
    <property type="component" value="Unassembled WGS sequence"/>
</dbReference>
<feature type="domain" description="CMP/dCMP-type deaminase" evidence="9">
    <location>
        <begin position="7"/>
        <end position="130"/>
    </location>
</feature>
<dbReference type="CDD" id="cd01285">
    <property type="entry name" value="nucleoside_deaminase"/>
    <property type="match status" value="1"/>
</dbReference>
<proteinExistence type="inferred from homology"/>
<comment type="catalytic activity">
    <reaction evidence="7 8">
        <text>adenosine(34) in tRNA + H2O + H(+) = inosine(34) in tRNA + NH4(+)</text>
        <dbReference type="Rhea" id="RHEA:43168"/>
        <dbReference type="Rhea" id="RHEA-COMP:10373"/>
        <dbReference type="Rhea" id="RHEA-COMP:10374"/>
        <dbReference type="ChEBI" id="CHEBI:15377"/>
        <dbReference type="ChEBI" id="CHEBI:15378"/>
        <dbReference type="ChEBI" id="CHEBI:28938"/>
        <dbReference type="ChEBI" id="CHEBI:74411"/>
        <dbReference type="ChEBI" id="CHEBI:82852"/>
        <dbReference type="EC" id="3.5.4.33"/>
    </reaction>
</comment>
<evidence type="ECO:0000313" key="11">
    <source>
        <dbReference type="Proteomes" id="UP000269438"/>
    </source>
</evidence>
<dbReference type="PROSITE" id="PS00903">
    <property type="entry name" value="CYT_DCMP_DEAMINASES_1"/>
    <property type="match status" value="1"/>
</dbReference>
<dbReference type="GO" id="GO:0052717">
    <property type="term" value="F:tRNA-specific adenosine-34 deaminase activity"/>
    <property type="evidence" value="ECO:0007669"/>
    <property type="project" value="UniProtKB-UniRule"/>
</dbReference>
<reference evidence="10 11" key="1">
    <citation type="submission" date="2018-10" db="EMBL/GenBank/DDBJ databases">
        <authorList>
            <person name="Li J."/>
        </authorList>
    </citation>
    <scope>NUCLEOTIDE SEQUENCE [LARGE SCALE GENOMIC DNA]</scope>
    <source>
        <strain evidence="10 11">JCM 11654</strain>
    </source>
</reference>
<dbReference type="AlphaFoldDB" id="A0A3L7AGY4"/>
<dbReference type="GO" id="GO:0008270">
    <property type="term" value="F:zinc ion binding"/>
    <property type="evidence" value="ECO:0007669"/>
    <property type="project" value="UniProtKB-UniRule"/>
</dbReference>
<evidence type="ECO:0000256" key="7">
    <source>
        <dbReference type="ARBA" id="ARBA00048045"/>
    </source>
</evidence>
<protein>
    <recommendedName>
        <fullName evidence="8">tRNA-specific adenosine deaminase</fullName>
        <ecNumber evidence="8">3.5.4.33</ecNumber>
    </recommendedName>
</protein>
<comment type="caution">
    <text evidence="10">The sequence shown here is derived from an EMBL/GenBank/DDBJ whole genome shotgun (WGS) entry which is preliminary data.</text>
</comment>
<evidence type="ECO:0000256" key="6">
    <source>
        <dbReference type="ARBA" id="ARBA00022833"/>
    </source>
</evidence>
<comment type="similarity">
    <text evidence="1">Belongs to the cytidine and deoxycytidylate deaminase family. ADAT2 subfamily.</text>
</comment>